<dbReference type="AlphaFoldDB" id="A0A699JAT8"/>
<dbReference type="Gene3D" id="3.30.420.10">
    <property type="entry name" value="Ribonuclease H-like superfamily/Ribonuclease H"/>
    <property type="match status" value="1"/>
</dbReference>
<evidence type="ECO:0000256" key="14">
    <source>
        <dbReference type="ARBA" id="ARBA00023113"/>
    </source>
</evidence>
<evidence type="ECO:0000256" key="16">
    <source>
        <dbReference type="SAM" id="MobiDB-lite"/>
    </source>
</evidence>
<dbReference type="InterPro" id="IPR012337">
    <property type="entry name" value="RNaseH-like_sf"/>
</dbReference>
<keyword evidence="9" id="KW-0067">ATP-binding</keyword>
<dbReference type="GO" id="GO:0003887">
    <property type="term" value="F:DNA-directed DNA polymerase activity"/>
    <property type="evidence" value="ECO:0007669"/>
    <property type="project" value="UniProtKB-KW"/>
</dbReference>
<accession>A0A699JAT8</accession>
<dbReference type="GO" id="GO:0006310">
    <property type="term" value="P:DNA recombination"/>
    <property type="evidence" value="ECO:0007669"/>
    <property type="project" value="UniProtKB-KW"/>
</dbReference>
<evidence type="ECO:0000256" key="15">
    <source>
        <dbReference type="ARBA" id="ARBA00023172"/>
    </source>
</evidence>
<keyword evidence="4" id="KW-0540">Nuclease</keyword>
<reference evidence="18" key="1">
    <citation type="journal article" date="2019" name="Sci. Rep.">
        <title>Draft genome of Tanacetum cinerariifolium, the natural source of mosquito coil.</title>
        <authorList>
            <person name="Yamashiro T."/>
            <person name="Shiraishi A."/>
            <person name="Satake H."/>
            <person name="Nakayama K."/>
        </authorList>
    </citation>
    <scope>NUCLEOTIDE SEQUENCE</scope>
</reference>
<feature type="compositionally biased region" description="Basic and acidic residues" evidence="16">
    <location>
        <begin position="7"/>
        <end position="17"/>
    </location>
</feature>
<evidence type="ECO:0000256" key="10">
    <source>
        <dbReference type="ARBA" id="ARBA00022842"/>
    </source>
</evidence>
<keyword evidence="6" id="KW-0547">Nucleotide-binding</keyword>
<keyword evidence="11" id="KW-0229">DNA integration</keyword>
<keyword evidence="8" id="KW-0378">Hydrolase</keyword>
<keyword evidence="13" id="KW-0239">DNA-directed DNA polymerase</keyword>
<dbReference type="PROSITE" id="PS50994">
    <property type="entry name" value="INTEGRASE"/>
    <property type="match status" value="1"/>
</dbReference>
<feature type="compositionally biased region" description="Polar residues" evidence="16">
    <location>
        <begin position="84"/>
        <end position="93"/>
    </location>
</feature>
<name>A0A699JAT8_TANCI</name>
<evidence type="ECO:0000256" key="11">
    <source>
        <dbReference type="ARBA" id="ARBA00022908"/>
    </source>
</evidence>
<keyword evidence="3" id="KW-0645">Protease</keyword>
<feature type="non-terminal residue" evidence="18">
    <location>
        <position position="442"/>
    </location>
</feature>
<evidence type="ECO:0000256" key="8">
    <source>
        <dbReference type="ARBA" id="ARBA00022801"/>
    </source>
</evidence>
<keyword evidence="5" id="KW-0479">Metal-binding</keyword>
<dbReference type="EMBL" id="BKCJ010391556">
    <property type="protein sequence ID" value="GFA24426.1"/>
    <property type="molecule type" value="Genomic_DNA"/>
</dbReference>
<keyword evidence="13" id="KW-0548">Nucleotidyltransferase</keyword>
<dbReference type="GO" id="GO:0008233">
    <property type="term" value="F:peptidase activity"/>
    <property type="evidence" value="ECO:0007669"/>
    <property type="project" value="UniProtKB-KW"/>
</dbReference>
<dbReference type="Pfam" id="PF22936">
    <property type="entry name" value="Pol_BBD"/>
    <property type="match status" value="1"/>
</dbReference>
<dbReference type="InterPro" id="IPR039537">
    <property type="entry name" value="Retrotran_Ty1/copia-like"/>
</dbReference>
<keyword evidence="10" id="KW-0460">Magnesium</keyword>
<keyword evidence="15" id="KW-0233">DNA recombination</keyword>
<evidence type="ECO:0000256" key="4">
    <source>
        <dbReference type="ARBA" id="ARBA00022722"/>
    </source>
</evidence>
<organism evidence="18">
    <name type="scientific">Tanacetum cinerariifolium</name>
    <name type="common">Dalmatian daisy</name>
    <name type="synonym">Chrysanthemum cinerariifolium</name>
    <dbReference type="NCBI Taxonomy" id="118510"/>
    <lineage>
        <taxon>Eukaryota</taxon>
        <taxon>Viridiplantae</taxon>
        <taxon>Streptophyta</taxon>
        <taxon>Embryophyta</taxon>
        <taxon>Tracheophyta</taxon>
        <taxon>Spermatophyta</taxon>
        <taxon>Magnoliopsida</taxon>
        <taxon>eudicotyledons</taxon>
        <taxon>Gunneridae</taxon>
        <taxon>Pentapetalae</taxon>
        <taxon>asterids</taxon>
        <taxon>campanulids</taxon>
        <taxon>Asterales</taxon>
        <taxon>Asteraceae</taxon>
        <taxon>Asteroideae</taxon>
        <taxon>Anthemideae</taxon>
        <taxon>Anthemidinae</taxon>
        <taxon>Tanacetum</taxon>
    </lineage>
</organism>
<keyword evidence="2" id="KW-1188">Viral release from host cell</keyword>
<proteinExistence type="predicted"/>
<dbReference type="SUPFAM" id="SSF53098">
    <property type="entry name" value="Ribonuclease H-like"/>
    <property type="match status" value="1"/>
</dbReference>
<keyword evidence="14" id="KW-0917">Virion maturation</keyword>
<comment type="function">
    <text evidence="1">The aspartyl protease (PR) mediates the proteolytic cleavages of the Gag and Gag-Pol polyproteins after assembly of the VLP.</text>
</comment>
<dbReference type="GO" id="GO:0006508">
    <property type="term" value="P:proteolysis"/>
    <property type="evidence" value="ECO:0007669"/>
    <property type="project" value="UniProtKB-KW"/>
</dbReference>
<feature type="region of interest" description="Disordered" evidence="16">
    <location>
        <begin position="65"/>
        <end position="95"/>
    </location>
</feature>
<keyword evidence="13" id="KW-0808">Transferase</keyword>
<evidence type="ECO:0000256" key="12">
    <source>
        <dbReference type="ARBA" id="ARBA00022918"/>
    </source>
</evidence>
<dbReference type="PANTHER" id="PTHR42648:SF11">
    <property type="entry name" value="TRANSPOSON TY4-P GAG-POL POLYPROTEIN"/>
    <property type="match status" value="1"/>
</dbReference>
<evidence type="ECO:0000256" key="7">
    <source>
        <dbReference type="ARBA" id="ARBA00022759"/>
    </source>
</evidence>
<keyword evidence="7" id="KW-0255">Endonuclease</keyword>
<dbReference type="GO" id="GO:0005524">
    <property type="term" value="F:ATP binding"/>
    <property type="evidence" value="ECO:0007669"/>
    <property type="project" value="UniProtKB-KW"/>
</dbReference>
<evidence type="ECO:0000256" key="5">
    <source>
        <dbReference type="ARBA" id="ARBA00022723"/>
    </source>
</evidence>
<evidence type="ECO:0000259" key="17">
    <source>
        <dbReference type="PROSITE" id="PS50994"/>
    </source>
</evidence>
<dbReference type="GO" id="GO:0046872">
    <property type="term" value="F:metal ion binding"/>
    <property type="evidence" value="ECO:0007669"/>
    <property type="project" value="UniProtKB-KW"/>
</dbReference>
<feature type="compositionally biased region" description="Basic residues" evidence="16">
    <location>
        <begin position="38"/>
        <end position="49"/>
    </location>
</feature>
<keyword evidence="12" id="KW-0695">RNA-directed DNA polymerase</keyword>
<evidence type="ECO:0000256" key="13">
    <source>
        <dbReference type="ARBA" id="ARBA00022932"/>
    </source>
</evidence>
<evidence type="ECO:0000256" key="6">
    <source>
        <dbReference type="ARBA" id="ARBA00022741"/>
    </source>
</evidence>
<dbReference type="InterPro" id="IPR001584">
    <property type="entry name" value="Integrase_cat-core"/>
</dbReference>
<evidence type="ECO:0000256" key="2">
    <source>
        <dbReference type="ARBA" id="ARBA00022612"/>
    </source>
</evidence>
<dbReference type="GO" id="GO:0003964">
    <property type="term" value="F:RNA-directed DNA polymerase activity"/>
    <property type="evidence" value="ECO:0007669"/>
    <property type="project" value="UniProtKB-KW"/>
</dbReference>
<comment type="caution">
    <text evidence="18">The sequence shown here is derived from an EMBL/GenBank/DDBJ whole genome shotgun (WGS) entry which is preliminary data.</text>
</comment>
<gene>
    <name evidence="18" type="ORF">Tci_596398</name>
</gene>
<dbReference type="InterPro" id="IPR036397">
    <property type="entry name" value="RNaseH_sf"/>
</dbReference>
<evidence type="ECO:0000256" key="3">
    <source>
        <dbReference type="ARBA" id="ARBA00022670"/>
    </source>
</evidence>
<evidence type="ECO:0000256" key="1">
    <source>
        <dbReference type="ARBA" id="ARBA00002180"/>
    </source>
</evidence>
<dbReference type="GO" id="GO:0004519">
    <property type="term" value="F:endonuclease activity"/>
    <property type="evidence" value="ECO:0007669"/>
    <property type="project" value="UniProtKB-KW"/>
</dbReference>
<dbReference type="PANTHER" id="PTHR42648">
    <property type="entry name" value="TRANSPOSASE, PUTATIVE-RELATED"/>
    <property type="match status" value="1"/>
</dbReference>
<protein>
    <recommendedName>
        <fullName evidence="17">Integrase catalytic domain-containing protein</fullName>
    </recommendedName>
</protein>
<evidence type="ECO:0000256" key="9">
    <source>
        <dbReference type="ARBA" id="ARBA00022840"/>
    </source>
</evidence>
<feature type="region of interest" description="Disordered" evidence="16">
    <location>
        <begin position="1"/>
        <end position="49"/>
    </location>
</feature>
<evidence type="ECO:0000313" key="18">
    <source>
        <dbReference type="EMBL" id="GFA24426.1"/>
    </source>
</evidence>
<dbReference type="GO" id="GO:0003676">
    <property type="term" value="F:nucleic acid binding"/>
    <property type="evidence" value="ECO:0007669"/>
    <property type="project" value="InterPro"/>
</dbReference>
<dbReference type="GO" id="GO:0015074">
    <property type="term" value="P:DNA integration"/>
    <property type="evidence" value="ECO:0007669"/>
    <property type="project" value="UniProtKB-KW"/>
</dbReference>
<sequence length="442" mass="50935">MATLNSKEIKERSKADEDNGEGLCVVRRRTDHRDSRQSRGKSRSKSRGGRIKCYICQSEDHLKINYPKNNHKKSTGYVKKDEQPSSSGSTYNDSELGDNKECKIRGIGKVKIQLRDGSSFVLHNVMYIPELKRNLILLGTLEKRGFTVKLQSGKVKVINGFRVVLSGIRRDNCVYSLDGHAMEGAGKAGAIWQEKSWFKRKAFRKFKEWKRLVENQTGRAVKKMRTDNGLEFCNREFKQLCIESGIARHLTVVGTSQQNRLAECMNITLIDKVRCLLIQSELLKTFWVEATCTTAYLINRFRDESNMATYAFVALEEEDTHELFTYQEAVACEDSSKCKAAMKEKMDSLRKNKTWELVDHSAGQKLVSCKWLFKIKEGIEGVQKPRYKARLVILALTACKDYELEQLDVKTSPRQWYKRFDEYMLSNGFKRSISRNFSEVMV</sequence>
<dbReference type="InterPro" id="IPR054722">
    <property type="entry name" value="PolX-like_BBD"/>
</dbReference>
<feature type="domain" description="Integrase catalytic" evidence="17">
    <location>
        <begin position="222"/>
        <end position="322"/>
    </location>
</feature>